<feature type="region of interest" description="Disordered" evidence="1">
    <location>
        <begin position="1"/>
        <end position="105"/>
    </location>
</feature>
<dbReference type="EMBL" id="LC460468">
    <property type="protein sequence ID" value="BBI37382.1"/>
    <property type="molecule type" value="Genomic_DNA"/>
</dbReference>
<evidence type="ECO:0000256" key="1">
    <source>
        <dbReference type="SAM" id="MobiDB-lite"/>
    </source>
</evidence>
<protein>
    <submittedName>
        <fullName evidence="2">Uncharacterized protein</fullName>
    </submittedName>
</protein>
<reference evidence="2" key="1">
    <citation type="journal article" date="2020" name="Genome Biol.">
        <title>Mitochondrial genome evolution of placozoans: gene rearrangements and repeat expansions.</title>
        <authorList>
            <person name="Miyazawa H."/>
            <person name="Osigus H.J."/>
            <person name="Rolfes S."/>
            <person name="Kamm K."/>
            <person name="Schierwater B."/>
            <person name="Nakano H."/>
        </authorList>
    </citation>
    <scope>NUCLEOTIDE SEQUENCE</scope>
    <source>
        <strain evidence="2">SMD_13</strain>
    </source>
</reference>
<evidence type="ECO:0000313" key="2">
    <source>
        <dbReference type="EMBL" id="BBI37382.1"/>
    </source>
</evidence>
<keyword evidence="2" id="KW-0496">Mitochondrion</keyword>
<feature type="compositionally biased region" description="Low complexity" evidence="1">
    <location>
        <begin position="60"/>
        <end position="74"/>
    </location>
</feature>
<organism evidence="2">
    <name type="scientific">Placozoa sp. H2</name>
    <dbReference type="NCBI Taxonomy" id="573895"/>
    <lineage>
        <taxon>Eukaryota</taxon>
        <taxon>Metazoa</taxon>
        <taxon>Placozoa</taxon>
    </lineage>
</organism>
<proteinExistence type="predicted"/>
<feature type="compositionally biased region" description="Basic and acidic residues" evidence="1">
    <location>
        <begin position="36"/>
        <end position="45"/>
    </location>
</feature>
<name>A0A7I6N5M6_9METZ</name>
<sequence>MGRQRRRAPKAPEGMGAEGARRDPMDPIPNPGVKPKQGEIYENIRRAPGKGANGANHPTGAEGAAHPGKGAKGANYPTGAEGAPNPGKPGNHPTSPNQTGAEGAV</sequence>
<geneLocation type="mitochondrion" evidence="2"/>
<dbReference type="AlphaFoldDB" id="A0A7I6N5M6"/>
<feature type="compositionally biased region" description="Polar residues" evidence="1">
    <location>
        <begin position="92"/>
        <end position="105"/>
    </location>
</feature>
<accession>A0A7I6N5M6</accession>